<dbReference type="Proteomes" id="UP000477849">
    <property type="component" value="Unassembled WGS sequence"/>
</dbReference>
<dbReference type="RefSeq" id="WP_163900305.1">
    <property type="nucleotide sequence ID" value="NZ_CP048427.1"/>
</dbReference>
<evidence type="ECO:0000313" key="2">
    <source>
        <dbReference type="Proteomes" id="UP000477849"/>
    </source>
</evidence>
<gene>
    <name evidence="1" type="ORF">G6N76_02460</name>
</gene>
<comment type="caution">
    <text evidence="1">The sequence shown here is derived from an EMBL/GenBank/DDBJ whole genome shotgun (WGS) entry which is preliminary data.</text>
</comment>
<name>A0A6M1RWY4_9HYPH</name>
<protein>
    <submittedName>
        <fullName evidence="1">Uncharacterized protein</fullName>
    </submittedName>
</protein>
<dbReference type="EMBL" id="JAAKZH010000001">
    <property type="protein sequence ID" value="NGO62521.1"/>
    <property type="molecule type" value="Genomic_DNA"/>
</dbReference>
<proteinExistence type="predicted"/>
<sequence>MRLALILVSITIYAFTVEAHDAHSGWSYDLYCCNGDGHTGDCQEIPSSSVRIVPGGYQLTLAPGDHRLITRKHIFKFPQSTTRRSQDSEYHLCLFPDENTPRCFYAPDMSF</sequence>
<organism evidence="1 2">
    <name type="scientific">Rhizobium daejeonense</name>
    <dbReference type="NCBI Taxonomy" id="240521"/>
    <lineage>
        <taxon>Bacteria</taxon>
        <taxon>Pseudomonadati</taxon>
        <taxon>Pseudomonadota</taxon>
        <taxon>Alphaproteobacteria</taxon>
        <taxon>Hyphomicrobiales</taxon>
        <taxon>Rhizobiaceae</taxon>
        <taxon>Rhizobium/Agrobacterium group</taxon>
        <taxon>Rhizobium</taxon>
    </lineage>
</organism>
<evidence type="ECO:0000313" key="1">
    <source>
        <dbReference type="EMBL" id="NGO62521.1"/>
    </source>
</evidence>
<reference evidence="1 2" key="1">
    <citation type="submission" date="2020-02" db="EMBL/GenBank/DDBJ databases">
        <title>Genome sequence of the type strain CCBAU10050 of Rhizobium daejeonense.</title>
        <authorList>
            <person name="Gao J."/>
            <person name="Sun J."/>
        </authorList>
    </citation>
    <scope>NUCLEOTIDE SEQUENCE [LARGE SCALE GENOMIC DNA]</scope>
    <source>
        <strain evidence="1 2">CCBAU10050</strain>
    </source>
</reference>
<dbReference type="AlphaFoldDB" id="A0A6M1RWY4"/>
<keyword evidence="2" id="KW-1185">Reference proteome</keyword>
<accession>A0A6M1RWY4</accession>